<dbReference type="CDD" id="cd13520">
    <property type="entry name" value="PBP2_TAXI_TRAP"/>
    <property type="match status" value="1"/>
</dbReference>
<evidence type="ECO:0000313" key="2">
    <source>
        <dbReference type="EMBL" id="MBB6454574.1"/>
    </source>
</evidence>
<dbReference type="Proteomes" id="UP000581688">
    <property type="component" value="Unassembled WGS sequence"/>
</dbReference>
<evidence type="ECO:0000313" key="3">
    <source>
        <dbReference type="Proteomes" id="UP000581688"/>
    </source>
</evidence>
<sequence>MPKKILMMLFVMMLAVVATACNEVERRSIGTGGSGGVFYVVGAGMGNIVTNNSDSIELTAQSTAATTENLNLVDSGDLDFGFGVYDAAIEAYNGEGAYDRKYENLRLVLAGHGGYQHIIVRDDSDIQSIEDFEGKRIGIPPGNIGEKLAKATVEAYGLTLDDLEVVPLSFAEMSTGLKDENLDAAFVFAGIPASTIIELGTSLDIRFISQTDEGLDRLVEAYPYWFKATIPGSDYDVDEDIKTFLAPYVVFANKDVPDDVVSEFIDITFTHNDELVEVHPEGQHYTGNNDFYNSEALLPYHPGAEEYYKENNIID</sequence>
<gene>
    <name evidence="2" type="ORF">HNQ94_003063</name>
</gene>
<dbReference type="InterPro" id="IPR011852">
    <property type="entry name" value="TRAP_TAXI"/>
</dbReference>
<organism evidence="2 3">
    <name type="scientific">Salirhabdus euzebyi</name>
    <dbReference type="NCBI Taxonomy" id="394506"/>
    <lineage>
        <taxon>Bacteria</taxon>
        <taxon>Bacillati</taxon>
        <taxon>Bacillota</taxon>
        <taxon>Bacilli</taxon>
        <taxon>Bacillales</taxon>
        <taxon>Bacillaceae</taxon>
        <taxon>Salirhabdus</taxon>
    </lineage>
</organism>
<keyword evidence="1" id="KW-0732">Signal</keyword>
<dbReference type="NCBIfam" id="TIGR02122">
    <property type="entry name" value="TRAP_TAXI"/>
    <property type="match status" value="1"/>
</dbReference>
<keyword evidence="3" id="KW-1185">Reference proteome</keyword>
<accession>A0A841Q8C7</accession>
<comment type="caution">
    <text evidence="2">The sequence shown here is derived from an EMBL/GenBank/DDBJ whole genome shotgun (WGS) entry which is preliminary data.</text>
</comment>
<dbReference type="PANTHER" id="PTHR42941:SF1">
    <property type="entry name" value="SLL1037 PROTEIN"/>
    <property type="match status" value="1"/>
</dbReference>
<dbReference type="PROSITE" id="PS51257">
    <property type="entry name" value="PROKAR_LIPOPROTEIN"/>
    <property type="match status" value="1"/>
</dbReference>
<dbReference type="EMBL" id="JACHGH010000010">
    <property type="protein sequence ID" value="MBB6454574.1"/>
    <property type="molecule type" value="Genomic_DNA"/>
</dbReference>
<dbReference type="Pfam" id="PF16868">
    <property type="entry name" value="NMT1_3"/>
    <property type="match status" value="1"/>
</dbReference>
<dbReference type="Gene3D" id="3.40.190.10">
    <property type="entry name" value="Periplasmic binding protein-like II"/>
    <property type="match status" value="2"/>
</dbReference>
<evidence type="ECO:0000256" key="1">
    <source>
        <dbReference type="SAM" id="SignalP"/>
    </source>
</evidence>
<proteinExistence type="predicted"/>
<dbReference type="SUPFAM" id="SSF53850">
    <property type="entry name" value="Periplasmic binding protein-like II"/>
    <property type="match status" value="1"/>
</dbReference>
<name>A0A841Q8C7_9BACI</name>
<evidence type="ECO:0008006" key="4">
    <source>
        <dbReference type="Google" id="ProtNLM"/>
    </source>
</evidence>
<dbReference type="AlphaFoldDB" id="A0A841Q8C7"/>
<reference evidence="2 3" key="1">
    <citation type="submission" date="2020-08" db="EMBL/GenBank/DDBJ databases">
        <title>Genomic Encyclopedia of Type Strains, Phase IV (KMG-IV): sequencing the most valuable type-strain genomes for metagenomic binning, comparative biology and taxonomic classification.</title>
        <authorList>
            <person name="Goeker M."/>
        </authorList>
    </citation>
    <scope>NUCLEOTIDE SEQUENCE [LARGE SCALE GENOMIC DNA]</scope>
    <source>
        <strain evidence="2 3">DSM 19612</strain>
    </source>
</reference>
<protein>
    <recommendedName>
        <fullName evidence="4">TRAP transporter solute receptor, TAXI family</fullName>
    </recommendedName>
</protein>
<dbReference type="PANTHER" id="PTHR42941">
    <property type="entry name" value="SLL1037 PROTEIN"/>
    <property type="match status" value="1"/>
</dbReference>
<feature type="chain" id="PRO_5032908938" description="TRAP transporter solute receptor, TAXI family" evidence="1">
    <location>
        <begin position="21"/>
        <end position="315"/>
    </location>
</feature>
<feature type="signal peptide" evidence="1">
    <location>
        <begin position="1"/>
        <end position="20"/>
    </location>
</feature>
<dbReference type="RefSeq" id="WP_174496966.1">
    <property type="nucleotide sequence ID" value="NZ_CADDWK010000010.1"/>
</dbReference>